<dbReference type="GO" id="GO:0016887">
    <property type="term" value="F:ATP hydrolysis activity"/>
    <property type="evidence" value="ECO:0007669"/>
    <property type="project" value="InterPro"/>
</dbReference>
<dbReference type="PANTHER" id="PTHR19248">
    <property type="entry name" value="ATP-BINDING TRANSPORT PROTEIN-RELATED"/>
    <property type="match status" value="1"/>
</dbReference>
<dbReference type="NCBIfam" id="NF009945">
    <property type="entry name" value="PRK13409.1"/>
    <property type="match status" value="1"/>
</dbReference>
<gene>
    <name evidence="4" type="ORF">E37-7F_4</name>
</gene>
<dbReference type="EMBL" id="HQ214611">
    <property type="protein sequence ID" value="ADQ54387.1"/>
    <property type="molecule type" value="Genomic_DNA"/>
</dbReference>
<proteinExistence type="predicted"/>
<dbReference type="Gene3D" id="3.40.50.300">
    <property type="entry name" value="P-loop containing nucleotide triphosphate hydrolases"/>
    <property type="match status" value="2"/>
</dbReference>
<evidence type="ECO:0000313" key="4">
    <source>
        <dbReference type="EMBL" id="ADQ54387.1"/>
    </source>
</evidence>
<accession>G9BAN1</accession>
<name>G9BAN1_9ARCH</name>
<dbReference type="InterPro" id="IPR013283">
    <property type="entry name" value="RLI1"/>
</dbReference>
<dbReference type="InterPro" id="IPR017871">
    <property type="entry name" value="ABC_transporter-like_CS"/>
</dbReference>
<feature type="domain" description="ABC transporter" evidence="3">
    <location>
        <begin position="250"/>
        <end position="471"/>
    </location>
</feature>
<dbReference type="PROSITE" id="PS50893">
    <property type="entry name" value="ABC_TRANSPORTER_2"/>
    <property type="match status" value="2"/>
</dbReference>
<reference evidence="4" key="1">
    <citation type="journal article" date="2012" name="Environ. Microbiol.">
        <title>Genetic structure of three fosmid-fragments encoding 16S rRNA genes of the Miscellaneous Crenarchaeotic Group (MCG): implications for physiology and evolution of marine sedimentary archaea.</title>
        <authorList>
            <person name="Li P.Y."/>
            <person name="Xie B.B."/>
            <person name="Zhang X.Y."/>
            <person name="Qin Q.L."/>
            <person name="Dang H.Y."/>
            <person name="Wang X.M."/>
            <person name="Chen X.L."/>
            <person name="Yu J."/>
            <person name="Zhang Y.Z."/>
        </authorList>
    </citation>
    <scope>NUCLEOTIDE SEQUENCE</scope>
</reference>
<dbReference type="PRINTS" id="PR01868">
    <property type="entry name" value="ABCEFAMILY"/>
</dbReference>
<dbReference type="AlphaFoldDB" id="G9BAN1"/>
<feature type="domain" description="ABC transporter" evidence="3">
    <location>
        <begin position="2"/>
        <end position="226"/>
    </location>
</feature>
<dbReference type="InterPro" id="IPR003439">
    <property type="entry name" value="ABC_transporter-like_ATP-bd"/>
</dbReference>
<dbReference type="SMART" id="SM00382">
    <property type="entry name" value="AAA"/>
    <property type="match status" value="2"/>
</dbReference>
<dbReference type="PROSITE" id="PS00211">
    <property type="entry name" value="ABC_TRANSPORTER_1"/>
    <property type="match status" value="2"/>
</dbReference>
<dbReference type="InterPro" id="IPR027417">
    <property type="entry name" value="P-loop_NTPase"/>
</dbReference>
<organism evidence="4">
    <name type="scientific">uncultured marine crenarchaeote E37-7F</name>
    <dbReference type="NCBI Taxonomy" id="907717"/>
    <lineage>
        <taxon>Archaea</taxon>
        <taxon>Candidatus Bathyarchaeota</taxon>
        <taxon>environmental samples</taxon>
    </lineage>
</organism>
<dbReference type="InterPro" id="IPR003593">
    <property type="entry name" value="AAA+_ATPase"/>
</dbReference>
<keyword evidence="2" id="KW-0067">ATP-binding</keyword>
<dbReference type="GO" id="GO:0005524">
    <property type="term" value="F:ATP binding"/>
    <property type="evidence" value="ECO:0007669"/>
    <property type="project" value="UniProtKB-KW"/>
</dbReference>
<keyword evidence="1" id="KW-0547">Nucleotide-binding</keyword>
<dbReference type="SUPFAM" id="SSF52540">
    <property type="entry name" value="P-loop containing nucleoside triphosphate hydrolases"/>
    <property type="match status" value="2"/>
</dbReference>
<protein>
    <submittedName>
        <fullName evidence="4">ABC transporter</fullName>
    </submittedName>
</protein>
<evidence type="ECO:0000259" key="3">
    <source>
        <dbReference type="PROSITE" id="PS50893"/>
    </source>
</evidence>
<dbReference type="Pfam" id="PF00005">
    <property type="entry name" value="ABC_tran"/>
    <property type="match status" value="2"/>
</dbReference>
<evidence type="ECO:0000256" key="1">
    <source>
        <dbReference type="ARBA" id="ARBA00022741"/>
    </source>
</evidence>
<evidence type="ECO:0000256" key="2">
    <source>
        <dbReference type="ARBA" id="ARBA00022840"/>
    </source>
</evidence>
<sequence length="512" mass="58111">MFKLYRLPIPQPGIVLGLIGKNGIGKSTALKILAGEIKPNLGEFENPPDWIEIIKYYRGSVLQEFFKKIKEGKLKVVHKPQYVDRIPKIISGSVKDILDRVDERNKADELLQKLQLEVLKNREVEYLSGGELQRLAIATAICREAEVYLFDEPSSYLDVQQRIAVAKVIRSLKDSGKSIIVAEHDLTILDYLSDQVSVLYGEPAIYGVVCHPQGVRVGINIYLNGYIPDENIRFRNNVIRFHIKPPTISWNITDIVLNWERMRKTYQDFALEAEGGKIHKGEVIGIVGPNGIGKTTFIKLLAGLEDPDKGDKKSLKMSVSYKPQYITADQDDTVESILRAIVKDHFDSSQYKSEMIRPLSLEKLLDRTVNKLSGGELQRVAIATCLSKTAELYLIDEPSAYLDVEERLAVARTIRRTVENHRVTAFVAEHDVAAQDFIADRIMVFDGEPGLHGRAHSPKNLRDGMNSFLKIMGITFRRDLNTGRPRVNKEDSRLDRYQKSIGEYYYIPEKNK</sequence>
<dbReference type="FunFam" id="3.40.50.300:FF:001546">
    <property type="entry name" value="RNase L inhibitor homolog"/>
    <property type="match status" value="1"/>
</dbReference>